<accession>A0A448ZVD9</accession>
<evidence type="ECO:0000256" key="1">
    <source>
        <dbReference type="SAM" id="Coils"/>
    </source>
</evidence>
<reference evidence="3 4" key="1">
    <citation type="submission" date="2019-01" db="EMBL/GenBank/DDBJ databases">
        <authorList>
            <consortium name="Pathogen Informatics"/>
        </authorList>
    </citation>
    <scope>NUCLEOTIDE SEQUENCE [LARGE SCALE GENOMIC DNA]</scope>
    <source>
        <strain evidence="3 4">NCTC10112</strain>
    </source>
</reference>
<dbReference type="PANTHER" id="PTHR35149">
    <property type="entry name" value="SLL5132 PROTEIN"/>
    <property type="match status" value="1"/>
</dbReference>
<gene>
    <name evidence="3" type="ORF">NCTC10112_00100</name>
</gene>
<dbReference type="Proteomes" id="UP000290482">
    <property type="component" value="Chromosome"/>
</dbReference>
<dbReference type="Pfam" id="PF03235">
    <property type="entry name" value="GmrSD_N"/>
    <property type="match status" value="1"/>
</dbReference>
<dbReference type="InterPro" id="IPR004919">
    <property type="entry name" value="GmrSD_N"/>
</dbReference>
<keyword evidence="4" id="KW-1185">Reference proteome</keyword>
<sequence length="1023" mass="121201">MAQNKSNKIEYWKIGTNFLNYYNVILYWLKNQFFLDMIENKSNYKILIEDEISLNNNEKEVKKIKAYFMGNENIKLYEKNFQNISCNGEIKNVYSESTLNQFINFLEFFDVYEKFNNSCLNINENFINNVITEVLKDNSNAKKILSDYISRILISKIEKKINSIEHFDSDIQEDDYELTKRDDLIINSITIDIAKNKFKTGSSYYDTNFNYSGIVKKSVAIQNYNNENIKKSNYFFSLIEEIENNIADQDFNNLMNIVKEYIKVLSLNNNWYLECVPILEFKTKNNSLEIVKIFENELNMLERLDEVQNNNSKNLEIGNSFLTNIYTLLIKRTNANNKLFLPLFQRDYVWNESIVSNFLSSLFDDIQNDKKSYLNNIIFVNKSCLTSNGITETYCNIIDGQQRIFTTWLILLCLYKIYAHRNNKKMEVLSKYFDDSLTIKSIFIKDTSNNQNSSENIESYTNFYNILDFSDGYNDENNNIWHLLLSIVRNIVKFDKEQHVISPDRDWIIEITKQILFNTYVTQTYLNNFVENKVFRNLNQNVKVLNALDLLKNEIFDLCHLDESIKFANLDNKTSKIKEIINLYMEYIKPFYNDKNLIKNKDLENFALVLFEREKNNNEKIILDKSDSNIFVFSKLQYCIKKWFTKTKSIEETLNIFNDNISKYLLFSLPITDYKIDKFNFKFNGLLCQIYGVTLGGSLTITYPIIWNLLDKYNIWNIASNNSNISRSDLNKINEVSKWLYELEKFIIVWKICYFKGDSLTNKFFEISKEIINSDKGNNNYSINNFRNDLLNIKSLNNAQQINEDFGKELNKILLSQVENNNFDSLTNKMKTLFLIRINFYLNNKFSLIINSDDWKDSKTYNDREISYEHVLATTQKNNLKALDSEYNYLKNTKFLGNGALLKKSQNSKTNNNEIWVKIEYYNNAIFLSNSIFDGQKTKNEKNKEIYKLNPLYTEKIKELIKERKDIENNNTEESILKGIEKSIYDRFVENIKKRTNQMIDILCEMYKYDVNSKSQDEKNTNK</sequence>
<name>A0A448ZVD9_METOS</name>
<dbReference type="KEGG" id="mob:NCTC10112_00100"/>
<feature type="domain" description="GmrSD restriction endonucleases N-terminal" evidence="2">
    <location>
        <begin position="336"/>
        <end position="556"/>
    </location>
</feature>
<evidence type="ECO:0000259" key="2">
    <source>
        <dbReference type="Pfam" id="PF03235"/>
    </source>
</evidence>
<dbReference type="PANTHER" id="PTHR35149:SF1">
    <property type="entry name" value="DUF5655 DOMAIN-CONTAINING PROTEIN"/>
    <property type="match status" value="1"/>
</dbReference>
<organism evidence="3 4">
    <name type="scientific">Metamycoplasma orale</name>
    <name type="common">Mycoplasma orale</name>
    <dbReference type="NCBI Taxonomy" id="2121"/>
    <lineage>
        <taxon>Bacteria</taxon>
        <taxon>Bacillati</taxon>
        <taxon>Mycoplasmatota</taxon>
        <taxon>Mycoplasmoidales</taxon>
        <taxon>Metamycoplasmataceae</taxon>
        <taxon>Metamycoplasma</taxon>
    </lineage>
</organism>
<evidence type="ECO:0000313" key="3">
    <source>
        <dbReference type="EMBL" id="VEU55213.1"/>
    </source>
</evidence>
<dbReference type="AlphaFoldDB" id="A0A448ZVD9"/>
<dbReference type="EMBL" id="LR214940">
    <property type="protein sequence ID" value="VEU55213.1"/>
    <property type="molecule type" value="Genomic_DNA"/>
</dbReference>
<protein>
    <submittedName>
        <fullName evidence="3">Protein of uncharacterized function DUF262</fullName>
    </submittedName>
</protein>
<dbReference type="RefSeq" id="WP_022935867.1">
    <property type="nucleotide sequence ID" value="NZ_LR214940.1"/>
</dbReference>
<feature type="coiled-coil region" evidence="1">
    <location>
        <begin position="950"/>
        <end position="977"/>
    </location>
</feature>
<dbReference type="OrthoDB" id="395447at2"/>
<keyword evidence="1" id="KW-0175">Coiled coil</keyword>
<proteinExistence type="predicted"/>
<evidence type="ECO:0000313" key="4">
    <source>
        <dbReference type="Proteomes" id="UP000290482"/>
    </source>
</evidence>